<dbReference type="Gene3D" id="3.40.50.300">
    <property type="entry name" value="P-loop containing nucleotide triphosphate hydrolases"/>
    <property type="match status" value="1"/>
</dbReference>
<keyword evidence="1" id="KW-0812">Transmembrane</keyword>
<comment type="caution">
    <text evidence="2">The sequence shown here is derived from an EMBL/GenBank/DDBJ whole genome shotgun (WGS) entry which is preliminary data.</text>
</comment>
<reference evidence="2 3" key="1">
    <citation type="journal article" date="2015" name="Genome Announc.">
        <title>Draft Genome of the Euendolithic (true boring) Cyanobacterium Mastigocoleus testarum strain BC008.</title>
        <authorList>
            <person name="Guida B.S."/>
            <person name="Garcia-Pichel F."/>
        </authorList>
    </citation>
    <scope>NUCLEOTIDE SEQUENCE [LARGE SCALE GENOMIC DNA]</scope>
    <source>
        <strain evidence="2 3">BC008</strain>
    </source>
</reference>
<evidence type="ECO:0000256" key="1">
    <source>
        <dbReference type="SAM" id="Phobius"/>
    </source>
</evidence>
<keyword evidence="1" id="KW-0472">Membrane</keyword>
<sequence>MTLKPIIKSLRRIIKTITTEESKPSSKILSSGKHHLENYKTRYMHLSKDTNFRSCLGSISQKLRCQELRDKYQRKKKLWQQKIPTKKINPGGMIINDYLCAFLSFIYLTLGVTGLKMLMIINDQEKWLQRLPKLKDCISQLAQTKRILISLKTKIYRIRYNKLEFLTTGKLDGILSNLTQNWIKLGFPPLIIRNNYTSECKYRIQPILGGYTSLSLYLGKIASEVDISIHKYINNNLRMLRLVSTNSYDEISRIKACQDYRPGDYKYSNLAVLNQVSRLQICLQIDSGELEKKNRIIYSGFTALLSCYPNLQQRRLSDELGKIVNTYNYSHRISTPFSKEYIRKSWNVLTRISTRKVLGNISFVFYPDLVANTLKNVLFNIRARQTIRTVGASGSEQKTSINLPIGLYRLKSGRIIIDGYDIYLFFLKFLQKQLRVILQEFFSSLVLFSTA</sequence>
<dbReference type="AlphaFoldDB" id="A0A0V7ZTF2"/>
<dbReference type="InterPro" id="IPR027417">
    <property type="entry name" value="P-loop_NTPase"/>
</dbReference>
<name>A0A0V7ZTF2_9CYAN</name>
<evidence type="ECO:0000313" key="3">
    <source>
        <dbReference type="Proteomes" id="UP000053372"/>
    </source>
</evidence>
<keyword evidence="1" id="KW-1133">Transmembrane helix</keyword>
<protein>
    <submittedName>
        <fullName evidence="2">Uncharacterized protein</fullName>
    </submittedName>
</protein>
<evidence type="ECO:0000313" key="2">
    <source>
        <dbReference type="EMBL" id="KST67739.1"/>
    </source>
</evidence>
<proteinExistence type="predicted"/>
<accession>A0A0V7ZTF2</accession>
<feature type="transmembrane region" description="Helical" evidence="1">
    <location>
        <begin position="98"/>
        <end position="121"/>
    </location>
</feature>
<dbReference type="EMBL" id="LMTZ01000085">
    <property type="protein sequence ID" value="KST67739.1"/>
    <property type="molecule type" value="Genomic_DNA"/>
</dbReference>
<gene>
    <name evidence="2" type="ORF">BC008_44115</name>
</gene>
<dbReference type="SUPFAM" id="SSF52540">
    <property type="entry name" value="P-loop containing nucleoside triphosphate hydrolases"/>
    <property type="match status" value="1"/>
</dbReference>
<keyword evidence="3" id="KW-1185">Reference proteome</keyword>
<organism evidence="2 3">
    <name type="scientific">Mastigocoleus testarum BC008</name>
    <dbReference type="NCBI Taxonomy" id="371196"/>
    <lineage>
        <taxon>Bacteria</taxon>
        <taxon>Bacillati</taxon>
        <taxon>Cyanobacteriota</taxon>
        <taxon>Cyanophyceae</taxon>
        <taxon>Nostocales</taxon>
        <taxon>Hapalosiphonaceae</taxon>
        <taxon>Mastigocoleus</taxon>
    </lineage>
</organism>
<dbReference type="Proteomes" id="UP000053372">
    <property type="component" value="Unassembled WGS sequence"/>
</dbReference>
<dbReference type="RefSeq" id="WP_058183627.1">
    <property type="nucleotide sequence ID" value="NZ_LMTZ01000085.1"/>
</dbReference>